<evidence type="ECO:0000313" key="6">
    <source>
        <dbReference type="Proteomes" id="UP000549394"/>
    </source>
</evidence>
<evidence type="ECO:0000256" key="1">
    <source>
        <dbReference type="ARBA" id="ARBA00022771"/>
    </source>
</evidence>
<dbReference type="Gene3D" id="3.30.40.10">
    <property type="entry name" value="Zinc/RING finger domain, C3HC4 (zinc finger)"/>
    <property type="match status" value="1"/>
</dbReference>
<dbReference type="SUPFAM" id="SSF57850">
    <property type="entry name" value="RING/U-box"/>
    <property type="match status" value="1"/>
</dbReference>
<dbReference type="PROSITE" id="PS50089">
    <property type="entry name" value="ZF_RING_2"/>
    <property type="match status" value="1"/>
</dbReference>
<dbReference type="Proteomes" id="UP000549394">
    <property type="component" value="Unassembled WGS sequence"/>
</dbReference>
<dbReference type="GO" id="GO:0008270">
    <property type="term" value="F:zinc ion binding"/>
    <property type="evidence" value="ECO:0007669"/>
    <property type="project" value="UniProtKB-KW"/>
</dbReference>
<comment type="caution">
    <text evidence="5">The sequence shown here is derived from an EMBL/GenBank/DDBJ whole genome shotgun (WGS) entry which is preliminary data.</text>
</comment>
<gene>
    <name evidence="5" type="ORF">DGYR_LOCUS4606</name>
</gene>
<dbReference type="AlphaFoldDB" id="A0A7I8VI16"/>
<dbReference type="InterPro" id="IPR001841">
    <property type="entry name" value="Znf_RING"/>
</dbReference>
<protein>
    <recommendedName>
        <fullName evidence="4">RING-type domain-containing protein</fullName>
    </recommendedName>
</protein>
<reference evidence="5 6" key="1">
    <citation type="submission" date="2020-08" db="EMBL/GenBank/DDBJ databases">
        <authorList>
            <person name="Hejnol A."/>
        </authorList>
    </citation>
    <scope>NUCLEOTIDE SEQUENCE [LARGE SCALE GENOMIC DNA]</scope>
</reference>
<keyword evidence="1 3" id="KW-0479">Metal-binding</keyword>
<accession>A0A7I8VI16</accession>
<evidence type="ECO:0000256" key="3">
    <source>
        <dbReference type="PROSITE-ProRule" id="PRU00175"/>
    </source>
</evidence>
<name>A0A7I8VI16_9ANNE</name>
<dbReference type="InterPro" id="IPR013083">
    <property type="entry name" value="Znf_RING/FYVE/PHD"/>
</dbReference>
<proteinExistence type="predicted"/>
<evidence type="ECO:0000256" key="2">
    <source>
        <dbReference type="ARBA" id="ARBA00022833"/>
    </source>
</evidence>
<organism evidence="5 6">
    <name type="scientific">Dimorphilus gyrociliatus</name>
    <dbReference type="NCBI Taxonomy" id="2664684"/>
    <lineage>
        <taxon>Eukaryota</taxon>
        <taxon>Metazoa</taxon>
        <taxon>Spiralia</taxon>
        <taxon>Lophotrochozoa</taxon>
        <taxon>Annelida</taxon>
        <taxon>Polychaeta</taxon>
        <taxon>Polychaeta incertae sedis</taxon>
        <taxon>Dinophilidae</taxon>
        <taxon>Dimorphilus</taxon>
    </lineage>
</organism>
<evidence type="ECO:0000313" key="5">
    <source>
        <dbReference type="EMBL" id="CAD5115922.1"/>
    </source>
</evidence>
<feature type="domain" description="RING-type" evidence="4">
    <location>
        <begin position="21"/>
        <end position="71"/>
    </location>
</feature>
<evidence type="ECO:0000259" key="4">
    <source>
        <dbReference type="PROSITE" id="PS50089"/>
    </source>
</evidence>
<sequence length="518" mass="60242">MTSNDEDINLNQVLMEEETICAICKATWIQKEPRCFPCSNIVHIFCTECIEMLAEHNDSEPGDTICCPICREEHVWTENGVRSFPRLGLFDMDEDKPIRRKIYTENYQNTENRVLCDTEKLLTASLGNLEQEEYSICEKINCATEKLAERISERNRILLNEVEAFFDKKKDEMEEIIAEFQEYDNFSSEEDGEMEMKIELSNKAISCLHRMIDFYPEESIEKLIDIGTNITTRDFTVKAEVCSIPKPCTIVTAQSYDNFLYLITEKPSNSEYSYNFYRYNWEEELLENLHEWICQNERQFKIAVNNKVYILNSGTNMVEYVRSITKKNYLRYQCLFKEFCFARKGSFYCNMTGWNNGIILTSEMAGKNSTILKLSDPFKIEWKSEIDNTWGCVIDMKLNGDKLITYFSEKSCCILDFNSGVVLSTMSATNLFFNGSDATFSCSSISFLTRLLCKKGSALSVFNNTYLSELKKNSVELWVYKTVFDLYKTFEYKKTSKGILVYFMSKSVINTVHIKSVE</sequence>
<dbReference type="EMBL" id="CAJFCJ010000006">
    <property type="protein sequence ID" value="CAD5115922.1"/>
    <property type="molecule type" value="Genomic_DNA"/>
</dbReference>
<keyword evidence="1 3" id="KW-0863">Zinc-finger</keyword>
<keyword evidence="6" id="KW-1185">Reference proteome</keyword>
<keyword evidence="2" id="KW-0862">Zinc</keyword>